<accession>A0A1G2BVW0</accession>
<dbReference type="STRING" id="1798553.A3H70_00450"/>
<proteinExistence type="predicted"/>
<keyword evidence="1" id="KW-0597">Phosphoprotein</keyword>
<dbReference type="GO" id="GO:0000160">
    <property type="term" value="P:phosphorelay signal transduction system"/>
    <property type="evidence" value="ECO:0007669"/>
    <property type="project" value="InterPro"/>
</dbReference>
<sequence length="137" mass="15430">MARILVVDDEQEVAMMITRMIKPFGHWVDFVCSIPDALILVQGSVGQPFDLLVTDHDIKESGTCFDFLTRGLSECPDLFPRRVLVMSGFFPDDMDEQMASLCEQGFIPLCMQKPVHLSILIPFVNCLLSLHRVEAAE</sequence>
<comment type="caution">
    <text evidence="3">The sequence shown here is derived from an EMBL/GenBank/DDBJ whole genome shotgun (WGS) entry which is preliminary data.</text>
</comment>
<reference evidence="3 4" key="1">
    <citation type="journal article" date="2016" name="Nat. Commun.">
        <title>Thousands of microbial genomes shed light on interconnected biogeochemical processes in an aquifer system.</title>
        <authorList>
            <person name="Anantharaman K."/>
            <person name="Brown C.T."/>
            <person name="Hug L.A."/>
            <person name="Sharon I."/>
            <person name="Castelle C.J."/>
            <person name="Probst A.J."/>
            <person name="Thomas B.C."/>
            <person name="Singh A."/>
            <person name="Wilkins M.J."/>
            <person name="Karaoz U."/>
            <person name="Brodie E.L."/>
            <person name="Williams K.H."/>
            <person name="Hubbard S.S."/>
            <person name="Banfield J.F."/>
        </authorList>
    </citation>
    <scope>NUCLEOTIDE SEQUENCE [LARGE SCALE GENOMIC DNA]</scope>
</reference>
<protein>
    <recommendedName>
        <fullName evidence="2">Response regulatory domain-containing protein</fullName>
    </recommendedName>
</protein>
<evidence type="ECO:0000256" key="1">
    <source>
        <dbReference type="PROSITE-ProRule" id="PRU00169"/>
    </source>
</evidence>
<dbReference type="AlphaFoldDB" id="A0A1G2BVW0"/>
<evidence type="ECO:0000313" key="3">
    <source>
        <dbReference type="EMBL" id="OGY92430.1"/>
    </source>
</evidence>
<feature type="domain" description="Response regulatory" evidence="2">
    <location>
        <begin position="3"/>
        <end position="128"/>
    </location>
</feature>
<dbReference type="PROSITE" id="PS50110">
    <property type="entry name" value="RESPONSE_REGULATORY"/>
    <property type="match status" value="1"/>
</dbReference>
<name>A0A1G2BVW0_9BACT</name>
<dbReference type="SUPFAM" id="SSF52172">
    <property type="entry name" value="CheY-like"/>
    <property type="match status" value="1"/>
</dbReference>
<evidence type="ECO:0000259" key="2">
    <source>
        <dbReference type="PROSITE" id="PS50110"/>
    </source>
</evidence>
<gene>
    <name evidence="3" type="ORF">A3H70_00450</name>
</gene>
<feature type="modified residue" description="4-aspartylphosphate" evidence="1">
    <location>
        <position position="55"/>
    </location>
</feature>
<evidence type="ECO:0000313" key="4">
    <source>
        <dbReference type="Proteomes" id="UP000178109"/>
    </source>
</evidence>
<dbReference type="Gene3D" id="3.40.50.2300">
    <property type="match status" value="1"/>
</dbReference>
<dbReference type="InterPro" id="IPR011006">
    <property type="entry name" value="CheY-like_superfamily"/>
</dbReference>
<dbReference type="Proteomes" id="UP000178109">
    <property type="component" value="Unassembled WGS sequence"/>
</dbReference>
<dbReference type="InterPro" id="IPR001789">
    <property type="entry name" value="Sig_transdc_resp-reg_receiver"/>
</dbReference>
<dbReference type="EMBL" id="MHKO01000021">
    <property type="protein sequence ID" value="OGY92430.1"/>
    <property type="molecule type" value="Genomic_DNA"/>
</dbReference>
<organism evidence="3 4">
    <name type="scientific">Candidatus Komeilibacteria bacterium RIFCSPLOWO2_02_FULL_48_11</name>
    <dbReference type="NCBI Taxonomy" id="1798553"/>
    <lineage>
        <taxon>Bacteria</taxon>
        <taxon>Candidatus Komeiliibacteriota</taxon>
    </lineage>
</organism>